<dbReference type="AlphaFoldDB" id="A0A8S3WDG0"/>
<reference evidence="2" key="1">
    <citation type="submission" date="2021-04" db="EMBL/GenBank/DDBJ databases">
        <authorList>
            <person name="Tunstrom K."/>
        </authorList>
    </citation>
    <scope>NUCLEOTIDE SEQUENCE</scope>
</reference>
<organism evidence="2 3">
    <name type="scientific">Parnassius apollo</name>
    <name type="common">Apollo butterfly</name>
    <name type="synonym">Papilio apollo</name>
    <dbReference type="NCBI Taxonomy" id="110799"/>
    <lineage>
        <taxon>Eukaryota</taxon>
        <taxon>Metazoa</taxon>
        <taxon>Ecdysozoa</taxon>
        <taxon>Arthropoda</taxon>
        <taxon>Hexapoda</taxon>
        <taxon>Insecta</taxon>
        <taxon>Pterygota</taxon>
        <taxon>Neoptera</taxon>
        <taxon>Endopterygota</taxon>
        <taxon>Lepidoptera</taxon>
        <taxon>Glossata</taxon>
        <taxon>Ditrysia</taxon>
        <taxon>Papilionoidea</taxon>
        <taxon>Papilionidae</taxon>
        <taxon>Parnassiinae</taxon>
        <taxon>Parnassini</taxon>
        <taxon>Parnassius</taxon>
        <taxon>Parnassius</taxon>
    </lineage>
</organism>
<evidence type="ECO:0000313" key="2">
    <source>
        <dbReference type="EMBL" id="CAG4953303.1"/>
    </source>
</evidence>
<gene>
    <name evidence="2" type="ORF">PAPOLLO_LOCUS4840</name>
</gene>
<protein>
    <submittedName>
        <fullName evidence="2">(apollo) hypothetical protein</fullName>
    </submittedName>
</protein>
<name>A0A8S3WDG0_PARAO</name>
<feature type="compositionally biased region" description="Basic and acidic residues" evidence="1">
    <location>
        <begin position="153"/>
        <end position="164"/>
    </location>
</feature>
<accession>A0A8S3WDG0</accession>
<dbReference type="OrthoDB" id="6929825at2759"/>
<evidence type="ECO:0000313" key="3">
    <source>
        <dbReference type="Proteomes" id="UP000691718"/>
    </source>
</evidence>
<comment type="caution">
    <text evidence="2">The sequence shown here is derived from an EMBL/GenBank/DDBJ whole genome shotgun (WGS) entry which is preliminary data.</text>
</comment>
<sequence length="239" mass="27161">MKRAWRQLLLKWKKTDGRQLPTIPKGCFPKLLKLLIDELNINASRNIIAGFKKTGISPLNVHEILARLPDGDLDADNQSVVEDSVVTLFKEMRYGSMNIIEPKRKRKLNVLPGKSVAAEEIEDYAETDIDYSVENPKKKQNTSAGGSSGLNNKNKEKGKKNEMTDLKIKANEETVNYPEKIEPNKGKGKGIRKKTKIPYLEAKEMYFVLFHSNKDTNKLLSILFDLLNSSLSFRKNKII</sequence>
<keyword evidence="3" id="KW-1185">Reference proteome</keyword>
<dbReference type="Proteomes" id="UP000691718">
    <property type="component" value="Unassembled WGS sequence"/>
</dbReference>
<proteinExistence type="predicted"/>
<dbReference type="EMBL" id="CAJQZP010000287">
    <property type="protein sequence ID" value="CAG4953303.1"/>
    <property type="molecule type" value="Genomic_DNA"/>
</dbReference>
<feature type="region of interest" description="Disordered" evidence="1">
    <location>
        <begin position="132"/>
        <end position="164"/>
    </location>
</feature>
<evidence type="ECO:0000256" key="1">
    <source>
        <dbReference type="SAM" id="MobiDB-lite"/>
    </source>
</evidence>